<organism evidence="1 2">
    <name type="scientific">Desulfosporosinus metallidurans</name>
    <dbReference type="NCBI Taxonomy" id="1888891"/>
    <lineage>
        <taxon>Bacteria</taxon>
        <taxon>Bacillati</taxon>
        <taxon>Bacillota</taxon>
        <taxon>Clostridia</taxon>
        <taxon>Eubacteriales</taxon>
        <taxon>Desulfitobacteriaceae</taxon>
        <taxon>Desulfosporosinus</taxon>
    </lineage>
</organism>
<keyword evidence="2" id="KW-1185">Reference proteome</keyword>
<protein>
    <recommendedName>
        <fullName evidence="3">DUF429 domain-containing protein</fullName>
    </recommendedName>
</protein>
<proteinExistence type="predicted"/>
<sequence>MHYIGIDLAWTYTKESGICIIDDFGKIVYCESQVFTDEMIASIVEEYAQDGAIVAIDAPLIVNNETGSRYCDGALMREKIHIGYSSYVQERV</sequence>
<evidence type="ECO:0000313" key="2">
    <source>
        <dbReference type="Proteomes" id="UP000186102"/>
    </source>
</evidence>
<gene>
    <name evidence="1" type="ORF">DSOL_1362</name>
</gene>
<dbReference type="AlphaFoldDB" id="A0A1Q8QZ82"/>
<name>A0A1Q8QZ82_9FIRM</name>
<dbReference type="InterPro" id="IPR007362">
    <property type="entry name" value="DUF429"/>
</dbReference>
<reference evidence="1 2" key="1">
    <citation type="submission" date="2016-09" db="EMBL/GenBank/DDBJ databases">
        <title>Complete genome of Desulfosporosinus sp. OL.</title>
        <authorList>
            <person name="Mardanov A."/>
            <person name="Beletsky A."/>
            <person name="Panova A."/>
            <person name="Karnachuk O."/>
            <person name="Ravin N."/>
        </authorList>
    </citation>
    <scope>NUCLEOTIDE SEQUENCE [LARGE SCALE GENOMIC DNA]</scope>
    <source>
        <strain evidence="1 2">OL</strain>
    </source>
</reference>
<comment type="caution">
    <text evidence="1">The sequence shown here is derived from an EMBL/GenBank/DDBJ whole genome shotgun (WGS) entry which is preliminary data.</text>
</comment>
<accession>A0A1Q8QZ82</accession>
<dbReference type="Pfam" id="PF04250">
    <property type="entry name" value="DUF429"/>
    <property type="match status" value="1"/>
</dbReference>
<evidence type="ECO:0008006" key="3">
    <source>
        <dbReference type="Google" id="ProtNLM"/>
    </source>
</evidence>
<dbReference type="EMBL" id="MLBF01000007">
    <property type="protein sequence ID" value="OLN32611.1"/>
    <property type="molecule type" value="Genomic_DNA"/>
</dbReference>
<dbReference type="RefSeq" id="WP_075364096.1">
    <property type="nucleotide sequence ID" value="NZ_MLBF01000007.1"/>
</dbReference>
<dbReference type="STRING" id="1888891.DSOL_1362"/>
<evidence type="ECO:0000313" key="1">
    <source>
        <dbReference type="EMBL" id="OLN32611.1"/>
    </source>
</evidence>
<dbReference type="Proteomes" id="UP000186102">
    <property type="component" value="Unassembled WGS sequence"/>
</dbReference>